<comment type="caution">
    <text evidence="1">The sequence shown here is derived from an EMBL/GenBank/DDBJ whole genome shotgun (WGS) entry which is preliminary data.</text>
</comment>
<dbReference type="EMBL" id="LHQR01000069">
    <property type="protein sequence ID" value="KXG46058.1"/>
    <property type="molecule type" value="Genomic_DNA"/>
</dbReference>
<proteinExistence type="predicted"/>
<gene>
    <name evidence="1" type="ORF">PGRI_049140</name>
</gene>
<dbReference type="AlphaFoldDB" id="A0A135LAP7"/>
<dbReference type="Proteomes" id="UP000070168">
    <property type="component" value="Unassembled WGS sequence"/>
</dbReference>
<sequence>MSTQITTPTPSSTDLAGAISRTWKIYSGRPREIRFTEIMPRMDRNQDFHVLHTKIGTISEILRLEVDHNRDVVNRIIEKQKMAEVQVKLTEA</sequence>
<evidence type="ECO:0000313" key="1">
    <source>
        <dbReference type="EMBL" id="KXG46058.1"/>
    </source>
</evidence>
<dbReference type="RefSeq" id="XP_040644594.1">
    <property type="nucleotide sequence ID" value="XM_040792627.1"/>
</dbReference>
<keyword evidence="2" id="KW-1185">Reference proteome</keyword>
<name>A0A135LAP7_PENPA</name>
<evidence type="ECO:0000313" key="2">
    <source>
        <dbReference type="Proteomes" id="UP000070168"/>
    </source>
</evidence>
<organism evidence="1 2">
    <name type="scientific">Penicillium patulum</name>
    <name type="common">Penicillium griseofulvum</name>
    <dbReference type="NCBI Taxonomy" id="5078"/>
    <lineage>
        <taxon>Eukaryota</taxon>
        <taxon>Fungi</taxon>
        <taxon>Dikarya</taxon>
        <taxon>Ascomycota</taxon>
        <taxon>Pezizomycotina</taxon>
        <taxon>Eurotiomycetes</taxon>
        <taxon>Eurotiomycetidae</taxon>
        <taxon>Eurotiales</taxon>
        <taxon>Aspergillaceae</taxon>
        <taxon>Penicillium</taxon>
    </lineage>
</organism>
<protein>
    <submittedName>
        <fullName evidence="1">Uncharacterized protein</fullName>
    </submittedName>
</protein>
<dbReference type="GeneID" id="63707927"/>
<reference evidence="1 2" key="1">
    <citation type="journal article" date="2016" name="BMC Genomics">
        <title>Genome sequencing and secondary metabolism of the postharvest pathogen Penicillium griseofulvum.</title>
        <authorList>
            <person name="Banani H."/>
            <person name="Marcet-Houben M."/>
            <person name="Ballester A.R."/>
            <person name="Abbruscato P."/>
            <person name="Gonzalez-Candelas L."/>
            <person name="Gabaldon T."/>
            <person name="Spadaro D."/>
        </authorList>
    </citation>
    <scope>NUCLEOTIDE SEQUENCE [LARGE SCALE GENOMIC DNA]</scope>
    <source>
        <strain evidence="1 2">PG3</strain>
    </source>
</reference>
<accession>A0A135LAP7</accession>